<proteinExistence type="predicted"/>
<dbReference type="PANTHER" id="PTHR47331">
    <property type="entry name" value="PHD-TYPE DOMAIN-CONTAINING PROTEIN"/>
    <property type="match status" value="1"/>
</dbReference>
<evidence type="ECO:0000313" key="2">
    <source>
        <dbReference type="Proteomes" id="UP000478052"/>
    </source>
</evidence>
<comment type="caution">
    <text evidence="1">The sequence shown here is derived from an EMBL/GenBank/DDBJ whole genome shotgun (WGS) entry which is preliminary data.</text>
</comment>
<dbReference type="AlphaFoldDB" id="A0A6G0VM28"/>
<dbReference type="Proteomes" id="UP000478052">
    <property type="component" value="Unassembled WGS sequence"/>
</dbReference>
<dbReference type="InterPro" id="IPR012337">
    <property type="entry name" value="RNaseH-like_sf"/>
</dbReference>
<organism evidence="1 2">
    <name type="scientific">Aphis craccivora</name>
    <name type="common">Cowpea aphid</name>
    <dbReference type="NCBI Taxonomy" id="307492"/>
    <lineage>
        <taxon>Eukaryota</taxon>
        <taxon>Metazoa</taxon>
        <taxon>Ecdysozoa</taxon>
        <taxon>Arthropoda</taxon>
        <taxon>Hexapoda</taxon>
        <taxon>Insecta</taxon>
        <taxon>Pterygota</taxon>
        <taxon>Neoptera</taxon>
        <taxon>Paraneoptera</taxon>
        <taxon>Hemiptera</taxon>
        <taxon>Sternorrhyncha</taxon>
        <taxon>Aphidomorpha</taxon>
        <taxon>Aphidoidea</taxon>
        <taxon>Aphididae</taxon>
        <taxon>Aphidini</taxon>
        <taxon>Aphis</taxon>
        <taxon>Aphis</taxon>
    </lineage>
</organism>
<dbReference type="EMBL" id="VUJU01015119">
    <property type="protein sequence ID" value="KAF0696895.1"/>
    <property type="molecule type" value="Genomic_DNA"/>
</dbReference>
<keyword evidence="2" id="KW-1185">Reference proteome</keyword>
<accession>A0A6G0VM28</accession>
<protein>
    <submittedName>
        <fullName evidence="1">Integrase catalytic domain-containing protein</fullName>
    </submittedName>
</protein>
<sequence length="181" mass="20003">PNVISNKAYLALFVSLSVKAVHLEIVSDISTEAFLAAFDRFTARRGIPCEIHSDCGTNYVGATKELKALFKEKATQETLNSRTECDWQSNVNHGGVDDACHPDIGHIEFTTTFIVDPNDVCALIPGHFLIGQPLAAIPSRNVVDVPMNRLNRWQLIQQAQQFFGSGDLVNIFTHFRDDTSG</sequence>
<reference evidence="1 2" key="1">
    <citation type="submission" date="2019-08" db="EMBL/GenBank/DDBJ databases">
        <title>Whole genome of Aphis craccivora.</title>
        <authorList>
            <person name="Voronova N.V."/>
            <person name="Shulinski R.S."/>
            <person name="Bandarenka Y.V."/>
            <person name="Zhorov D.G."/>
            <person name="Warner D."/>
        </authorList>
    </citation>
    <scope>NUCLEOTIDE SEQUENCE [LARGE SCALE GENOMIC DNA]</scope>
    <source>
        <strain evidence="1">180601</strain>
        <tissue evidence="1">Whole Body</tissue>
    </source>
</reference>
<dbReference type="OrthoDB" id="8047043at2759"/>
<feature type="non-terminal residue" evidence="1">
    <location>
        <position position="1"/>
    </location>
</feature>
<gene>
    <name evidence="1" type="ORF">FWK35_00028109</name>
</gene>
<dbReference type="InterPro" id="IPR036397">
    <property type="entry name" value="RNaseH_sf"/>
</dbReference>
<dbReference type="SUPFAM" id="SSF53098">
    <property type="entry name" value="Ribonuclease H-like"/>
    <property type="match status" value="1"/>
</dbReference>
<feature type="non-terminal residue" evidence="1">
    <location>
        <position position="181"/>
    </location>
</feature>
<dbReference type="PANTHER" id="PTHR47331:SF2">
    <property type="match status" value="1"/>
</dbReference>
<dbReference type="Gene3D" id="3.30.420.10">
    <property type="entry name" value="Ribonuclease H-like superfamily/Ribonuclease H"/>
    <property type="match status" value="1"/>
</dbReference>
<name>A0A6G0VM28_APHCR</name>
<dbReference type="GO" id="GO:0003676">
    <property type="term" value="F:nucleic acid binding"/>
    <property type="evidence" value="ECO:0007669"/>
    <property type="project" value="InterPro"/>
</dbReference>
<evidence type="ECO:0000313" key="1">
    <source>
        <dbReference type="EMBL" id="KAF0696895.1"/>
    </source>
</evidence>